<evidence type="ECO:0000313" key="3">
    <source>
        <dbReference type="Proteomes" id="UP001476282"/>
    </source>
</evidence>
<evidence type="ECO:0000313" key="2">
    <source>
        <dbReference type="EMBL" id="GAA5482320.1"/>
    </source>
</evidence>
<comment type="caution">
    <text evidence="2">The sequence shown here is derived from an EMBL/GenBank/DDBJ whole genome shotgun (WGS) entry which is preliminary data.</text>
</comment>
<reference evidence="2 3" key="1">
    <citation type="submission" date="2024-02" db="EMBL/GenBank/DDBJ databases">
        <title>Haloferula sargassicola NBRC 104335.</title>
        <authorList>
            <person name="Ichikawa N."/>
            <person name="Katano-Makiyama Y."/>
            <person name="Hidaka K."/>
        </authorList>
    </citation>
    <scope>NUCLEOTIDE SEQUENCE [LARGE SCALE GENOMIC DNA]</scope>
    <source>
        <strain evidence="2 3">NBRC 104335</strain>
    </source>
</reference>
<proteinExistence type="predicted"/>
<feature type="compositionally biased region" description="Basic and acidic residues" evidence="1">
    <location>
        <begin position="24"/>
        <end position="37"/>
    </location>
</feature>
<name>A0ABP9UM60_9BACT</name>
<dbReference type="Proteomes" id="UP001476282">
    <property type="component" value="Unassembled WGS sequence"/>
</dbReference>
<evidence type="ECO:0000256" key="1">
    <source>
        <dbReference type="SAM" id="MobiDB-lite"/>
    </source>
</evidence>
<feature type="region of interest" description="Disordered" evidence="1">
    <location>
        <begin position="24"/>
        <end position="56"/>
    </location>
</feature>
<organism evidence="2 3">
    <name type="scientific">Haloferula sargassicola</name>
    <dbReference type="NCBI Taxonomy" id="490096"/>
    <lineage>
        <taxon>Bacteria</taxon>
        <taxon>Pseudomonadati</taxon>
        <taxon>Verrucomicrobiota</taxon>
        <taxon>Verrucomicrobiia</taxon>
        <taxon>Verrucomicrobiales</taxon>
        <taxon>Verrucomicrobiaceae</taxon>
        <taxon>Haloferula</taxon>
    </lineage>
</organism>
<gene>
    <name evidence="2" type="ORF">Hsar01_01538</name>
</gene>
<protein>
    <submittedName>
        <fullName evidence="2">Uncharacterized protein</fullName>
    </submittedName>
</protein>
<keyword evidence="3" id="KW-1185">Reference proteome</keyword>
<sequence>MRVGGLRRAEVVTEVGRLVVDDVLREGDPDDPPRVVWDDTAESPDAAGKPMGSLFR</sequence>
<accession>A0ABP9UM60</accession>
<dbReference type="EMBL" id="BAABRI010000007">
    <property type="protein sequence ID" value="GAA5482320.1"/>
    <property type="molecule type" value="Genomic_DNA"/>
</dbReference>